<reference evidence="5 6" key="1">
    <citation type="submission" date="2019-08" db="EMBL/GenBank/DDBJ databases">
        <title>Draft genome sequences of two oriental melons (Cucumis melo L. var makuwa).</title>
        <authorList>
            <person name="Kwon S.-Y."/>
        </authorList>
    </citation>
    <scope>NUCLEOTIDE SEQUENCE [LARGE SCALE GENOMIC DNA]</scope>
    <source>
        <strain evidence="6">cv. Chang Bougi</strain>
        <strain evidence="5">cv. SW 3</strain>
        <tissue evidence="3">Leaf</tissue>
    </source>
</reference>
<dbReference type="OrthoDB" id="1305494at2759"/>
<dbReference type="Pfam" id="PF07727">
    <property type="entry name" value="RVT_2"/>
    <property type="match status" value="1"/>
</dbReference>
<feature type="domain" description="Reverse transcriptase Ty1/copia-type" evidence="1">
    <location>
        <begin position="502"/>
        <end position="577"/>
    </location>
</feature>
<dbReference type="InterPro" id="IPR036397">
    <property type="entry name" value="RNaseH_sf"/>
</dbReference>
<name>A0A5A7T1U9_CUCMM</name>
<evidence type="ECO:0000259" key="1">
    <source>
        <dbReference type="Pfam" id="PF07727"/>
    </source>
</evidence>
<dbReference type="InterPro" id="IPR054722">
    <property type="entry name" value="PolX-like_BBD"/>
</dbReference>
<dbReference type="GO" id="GO:0003676">
    <property type="term" value="F:nucleic acid binding"/>
    <property type="evidence" value="ECO:0007669"/>
    <property type="project" value="InterPro"/>
</dbReference>
<dbReference type="Gene3D" id="3.30.420.10">
    <property type="entry name" value="Ribonuclease H-like superfamily/Ribonuclease H"/>
    <property type="match status" value="1"/>
</dbReference>
<dbReference type="EMBL" id="SSTD01018828">
    <property type="protein sequence ID" value="TYJ97557.1"/>
    <property type="molecule type" value="Genomic_DNA"/>
</dbReference>
<proteinExistence type="predicted"/>
<dbReference type="Pfam" id="PF14223">
    <property type="entry name" value="Retrotran_gag_2"/>
    <property type="match status" value="1"/>
</dbReference>
<accession>A0A5A7T1U9</accession>
<evidence type="ECO:0000313" key="3">
    <source>
        <dbReference type="EMBL" id="KAA0037350.1"/>
    </source>
</evidence>
<evidence type="ECO:0000313" key="4">
    <source>
        <dbReference type="EMBL" id="TYJ97557.1"/>
    </source>
</evidence>
<sequence length="714" mass="81511">MMMGDLQVKGIKKLNTQNYKTWSTCMKSYLQGQDLWDVVGGTEVNPPEDAATLKKWNIKAGKATFAIKTTIDEEMLEHISIMETPKKVWDTFTSLFSKKNDARLQFLENELLSITQREKTINQYFTKVKFLCCEISELDPTSAISESRMRRIIIHGLKSEYRSFIAAIQGWAVQPSLIDLESMLASQEALAKQISEVTIKSNNGEALFSGQRRGHYARECRCKKKIAESNAVTSQAKSISEEEGDAETCCATTDPNPQWTSHVIENEVLTLHAEEVNYENDWIADSGCSKHMTGDKRKLQNTIEYKGSRVVVTANNLMLPIAHVGKTMIVPHSNSNQVELDNVFYVTGMKKNLVSVSQLTSADNFVVFGLDDVKVYHNLKVSGSPLMEGRRMDSIYVMSAKTAYVNKMRKNETADLWHARLGHESKFRAKQPLELMHSNVFGPVKKSSISGMRYMVTFIDDFSRYVDAALATFEEPTTYEEVSQSIQWRKVMEEEVNALKKNHTWDLVLKPKDVKPISCKWVYKVKTRADGTMERYKARLVIRGFSQQYGLDYDETFSPVAKLTTVRVSLTLTAKDHDTRRSTTRYLFKLGYGAVSWCSKRQLTVALSTTEAEYRAAAMAAQENMWIKQLMKDLRQEINHAAILYYDNLSAICLAENPVFHARTKHVEVHYHFIREKVLQEEIEMKPIKTEDQIADIFTKYLQPSIRNFCNNSG</sequence>
<dbReference type="AlphaFoldDB" id="A0A5A7T1U9"/>
<dbReference type="InterPro" id="IPR013103">
    <property type="entry name" value="RVT_2"/>
</dbReference>
<organism evidence="3 5">
    <name type="scientific">Cucumis melo var. makuwa</name>
    <name type="common">Oriental melon</name>
    <dbReference type="NCBI Taxonomy" id="1194695"/>
    <lineage>
        <taxon>Eukaryota</taxon>
        <taxon>Viridiplantae</taxon>
        <taxon>Streptophyta</taxon>
        <taxon>Embryophyta</taxon>
        <taxon>Tracheophyta</taxon>
        <taxon>Spermatophyta</taxon>
        <taxon>Magnoliopsida</taxon>
        <taxon>eudicotyledons</taxon>
        <taxon>Gunneridae</taxon>
        <taxon>Pentapetalae</taxon>
        <taxon>rosids</taxon>
        <taxon>fabids</taxon>
        <taxon>Cucurbitales</taxon>
        <taxon>Cucurbitaceae</taxon>
        <taxon>Benincaseae</taxon>
        <taxon>Cucumis</taxon>
    </lineage>
</organism>
<feature type="domain" description="Retrovirus-related Pol polyprotein from transposon TNT 1-94-like beta-barrel" evidence="2">
    <location>
        <begin position="282"/>
        <end position="362"/>
    </location>
</feature>
<dbReference type="Proteomes" id="UP000321947">
    <property type="component" value="Unassembled WGS sequence"/>
</dbReference>
<dbReference type="Pfam" id="PF22936">
    <property type="entry name" value="Pol_BBD"/>
    <property type="match status" value="1"/>
</dbReference>
<evidence type="ECO:0000259" key="2">
    <source>
        <dbReference type="Pfam" id="PF22936"/>
    </source>
</evidence>
<evidence type="ECO:0000313" key="6">
    <source>
        <dbReference type="Proteomes" id="UP000321947"/>
    </source>
</evidence>
<dbReference type="CDD" id="cd09272">
    <property type="entry name" value="RNase_HI_RT_Ty1"/>
    <property type="match status" value="1"/>
</dbReference>
<protein>
    <submittedName>
        <fullName evidence="3">Integrase, catalytic core</fullName>
    </submittedName>
</protein>
<evidence type="ECO:0000313" key="5">
    <source>
        <dbReference type="Proteomes" id="UP000321393"/>
    </source>
</evidence>
<comment type="caution">
    <text evidence="3">The sequence shown here is derived from an EMBL/GenBank/DDBJ whole genome shotgun (WGS) entry which is preliminary data.</text>
</comment>
<dbReference type="PANTHER" id="PTHR47481">
    <property type="match status" value="1"/>
</dbReference>
<dbReference type="EMBL" id="SSTE01018943">
    <property type="protein sequence ID" value="KAA0037350.1"/>
    <property type="molecule type" value="Genomic_DNA"/>
</dbReference>
<gene>
    <name evidence="4" type="ORF">E5676_scaffold85G00800</name>
    <name evidence="3" type="ORF">E6C27_scaffold278G00420</name>
</gene>
<dbReference type="Proteomes" id="UP000321393">
    <property type="component" value="Unassembled WGS sequence"/>
</dbReference>
<dbReference type="PANTHER" id="PTHR47481:SF33">
    <property type="entry name" value="RETROTRANSPOSON COPIA-LIKE N-TERMINAL DOMAIN-CONTAINING PROTEIN"/>
    <property type="match status" value="1"/>
</dbReference>